<feature type="non-terminal residue" evidence="1">
    <location>
        <position position="183"/>
    </location>
</feature>
<proteinExistence type="predicted"/>
<protein>
    <submittedName>
        <fullName evidence="1">Uncharacterized protein</fullName>
    </submittedName>
</protein>
<evidence type="ECO:0000313" key="1">
    <source>
        <dbReference type="EMBL" id="EAK0453810.1"/>
    </source>
</evidence>
<reference evidence="1" key="1">
    <citation type="submission" date="2018-05" db="EMBL/GenBank/DDBJ databases">
        <authorList>
            <consortium name="PulseNet: The National Subtyping Network for Foodborne Disease Surveillance"/>
            <person name="Tarr C.L."/>
            <person name="Trees E."/>
            <person name="Katz L.S."/>
            <person name="Carleton-Romer H.A."/>
            <person name="Stroika S."/>
            <person name="Kucerova Z."/>
            <person name="Roache K.F."/>
            <person name="Sabol A.L."/>
            <person name="Besser J."/>
            <person name="Gerner-Smidt P."/>
        </authorList>
    </citation>
    <scope>NUCLEOTIDE SEQUENCE</scope>
    <source>
        <strain evidence="1">2014D-0197</strain>
    </source>
</reference>
<name>A0A5L4KFE3_CAMFE</name>
<sequence length="183" mass="20740">IDNAINFTKKKIEELSKNDQTPQGVVMLSELVSALAKLENGVKKVKSIKDKSRPIINMDSPTANELKKRILEHGNLYAYQKEFLQSNDTFRIVLKSRQIGFSYVSSADALIGAVAGRDQLFLSASEEQALILMRYMRHWAKEYGISFKKDSEHEVVLENGAYIKSFANNFRTVQGFAGDIWMD</sequence>
<dbReference type="Gene3D" id="3.40.50.300">
    <property type="entry name" value="P-loop containing nucleotide triphosphate hydrolases"/>
    <property type="match status" value="1"/>
</dbReference>
<dbReference type="EMBL" id="AACCXK010000061">
    <property type="protein sequence ID" value="EAK0453810.1"/>
    <property type="molecule type" value="Genomic_DNA"/>
</dbReference>
<dbReference type="InterPro" id="IPR027417">
    <property type="entry name" value="P-loop_NTPase"/>
</dbReference>
<feature type="non-terminal residue" evidence="1">
    <location>
        <position position="1"/>
    </location>
</feature>
<dbReference type="AlphaFoldDB" id="A0A5L4KFE3"/>
<gene>
    <name evidence="1" type="ORF">AAH17_09220</name>
</gene>
<comment type="caution">
    <text evidence="1">The sequence shown here is derived from an EMBL/GenBank/DDBJ whole genome shotgun (WGS) entry which is preliminary data.</text>
</comment>
<accession>A0A5L4KFE3</accession>
<organism evidence="1">
    <name type="scientific">Campylobacter fetus</name>
    <dbReference type="NCBI Taxonomy" id="196"/>
    <lineage>
        <taxon>Bacteria</taxon>
        <taxon>Pseudomonadati</taxon>
        <taxon>Campylobacterota</taxon>
        <taxon>Epsilonproteobacteria</taxon>
        <taxon>Campylobacterales</taxon>
        <taxon>Campylobacteraceae</taxon>
        <taxon>Campylobacter</taxon>
    </lineage>
</organism>